<keyword evidence="1" id="KW-0805">Transcription regulation</keyword>
<comment type="caution">
    <text evidence="5">The sequence shown here is derived from an EMBL/GenBank/DDBJ whole genome shotgun (WGS) entry which is preliminary data.</text>
</comment>
<proteinExistence type="predicted"/>
<evidence type="ECO:0000256" key="3">
    <source>
        <dbReference type="SAM" id="MobiDB-lite"/>
    </source>
</evidence>
<dbReference type="PANTHER" id="PTHR45926">
    <property type="entry name" value="OSJNBA0053K19.4 PROTEIN"/>
    <property type="match status" value="1"/>
</dbReference>
<keyword evidence="6" id="KW-1185">Reference proteome</keyword>
<evidence type="ECO:0000256" key="2">
    <source>
        <dbReference type="ARBA" id="ARBA00023163"/>
    </source>
</evidence>
<feature type="domain" description="NET" evidence="4">
    <location>
        <begin position="177"/>
        <end position="255"/>
    </location>
</feature>
<dbReference type="Proteomes" id="UP000479710">
    <property type="component" value="Unassembled WGS sequence"/>
</dbReference>
<dbReference type="AlphaFoldDB" id="A0A6G1DVJ6"/>
<keyword evidence="2" id="KW-0804">Transcription</keyword>
<dbReference type="Gene3D" id="1.20.1270.220">
    <property type="match status" value="1"/>
</dbReference>
<reference evidence="5 6" key="1">
    <citation type="submission" date="2019-11" db="EMBL/GenBank/DDBJ databases">
        <title>Whole genome sequence of Oryza granulata.</title>
        <authorList>
            <person name="Li W."/>
        </authorList>
    </citation>
    <scope>NUCLEOTIDE SEQUENCE [LARGE SCALE GENOMIC DNA]</scope>
    <source>
        <strain evidence="6">cv. Menghai</strain>
        <tissue evidence="5">Leaf</tissue>
    </source>
</reference>
<evidence type="ECO:0000259" key="4">
    <source>
        <dbReference type="PROSITE" id="PS51525"/>
    </source>
</evidence>
<name>A0A6G1DVJ6_9ORYZ</name>
<protein>
    <recommendedName>
        <fullName evidence="4">NET domain-containing protein</fullName>
    </recommendedName>
</protein>
<accession>A0A6G1DVJ6</accession>
<evidence type="ECO:0000313" key="5">
    <source>
        <dbReference type="EMBL" id="KAF0916421.1"/>
    </source>
</evidence>
<dbReference type="InterPro" id="IPR038336">
    <property type="entry name" value="NET_sf"/>
</dbReference>
<feature type="region of interest" description="Disordered" evidence="3">
    <location>
        <begin position="1"/>
        <end position="31"/>
    </location>
</feature>
<evidence type="ECO:0000256" key="1">
    <source>
        <dbReference type="ARBA" id="ARBA00023015"/>
    </source>
</evidence>
<dbReference type="Pfam" id="PF17035">
    <property type="entry name" value="BET"/>
    <property type="match status" value="1"/>
</dbReference>
<dbReference type="EMBL" id="SPHZ02000005">
    <property type="protein sequence ID" value="KAF0916421.1"/>
    <property type="molecule type" value="Genomic_DNA"/>
</dbReference>
<gene>
    <name evidence="5" type="ORF">E2562_007515</name>
</gene>
<dbReference type="InterPro" id="IPR027353">
    <property type="entry name" value="NET_dom"/>
</dbReference>
<dbReference type="PROSITE" id="PS51525">
    <property type="entry name" value="NET"/>
    <property type="match status" value="1"/>
</dbReference>
<organism evidence="5 6">
    <name type="scientific">Oryza meyeriana var. granulata</name>
    <dbReference type="NCBI Taxonomy" id="110450"/>
    <lineage>
        <taxon>Eukaryota</taxon>
        <taxon>Viridiplantae</taxon>
        <taxon>Streptophyta</taxon>
        <taxon>Embryophyta</taxon>
        <taxon>Tracheophyta</taxon>
        <taxon>Spermatophyta</taxon>
        <taxon>Magnoliopsida</taxon>
        <taxon>Liliopsida</taxon>
        <taxon>Poales</taxon>
        <taxon>Poaceae</taxon>
        <taxon>BOP clade</taxon>
        <taxon>Oryzoideae</taxon>
        <taxon>Oryzeae</taxon>
        <taxon>Oryzinae</taxon>
        <taxon>Oryza</taxon>
        <taxon>Oryza meyeriana</taxon>
    </lineage>
</organism>
<sequence length="255" mass="28362">MISKLIENEGSLSTRVSGGVGDGMAQDNAKEDQGYEKSCRLFAEGITDLSEFKKDGLKIILHEVVSFFENDVEKILAHTLATSEFGPEKPLPSNASGLFEDGITPACSKRQNAVTVPLSDVYKDEHGHLSSAIIEQVTRDIRAMEENGETHQEAVKKFSAGLLEKLDEMARGVDDMLHILASKCRCMTTAEKLELSERIHKLSEKAFDRVVEIIEMRRLANECSGKITFSLAAMDDVTLWRLYYCVQNALETNKT</sequence>
<dbReference type="OrthoDB" id="21449at2759"/>
<evidence type="ECO:0000313" key="6">
    <source>
        <dbReference type="Proteomes" id="UP000479710"/>
    </source>
</evidence>